<sequence>MERRYKNFKEFLTKAEYPFIRTDMSEAEYEKEYDYYIHNYDKVRNGTYKPLWKQREEGA</sequence>
<reference evidence="1" key="1">
    <citation type="journal article" date="2021" name="Proc. Natl. Acad. Sci. U.S.A.">
        <title>A Catalog of Tens of Thousands of Viruses from Human Metagenomes Reveals Hidden Associations with Chronic Diseases.</title>
        <authorList>
            <person name="Tisza M.J."/>
            <person name="Buck C.B."/>
        </authorList>
    </citation>
    <scope>NUCLEOTIDE SEQUENCE</scope>
    <source>
        <strain evidence="1">CtXzK3</strain>
    </source>
</reference>
<accession>A0A8S5SVH1</accession>
<protein>
    <submittedName>
        <fullName evidence="1">Uncharacterized protein</fullName>
    </submittedName>
</protein>
<evidence type="ECO:0000313" key="1">
    <source>
        <dbReference type="EMBL" id="DAF55001.1"/>
    </source>
</evidence>
<dbReference type="EMBL" id="BK032684">
    <property type="protein sequence ID" value="DAF55001.1"/>
    <property type="molecule type" value="Genomic_DNA"/>
</dbReference>
<name>A0A8S5SVH1_9CAUD</name>
<proteinExistence type="predicted"/>
<organism evidence="1">
    <name type="scientific">Siphoviridae sp. ctXzK3</name>
    <dbReference type="NCBI Taxonomy" id="2827889"/>
    <lineage>
        <taxon>Viruses</taxon>
        <taxon>Duplodnaviria</taxon>
        <taxon>Heunggongvirae</taxon>
        <taxon>Uroviricota</taxon>
        <taxon>Caudoviricetes</taxon>
    </lineage>
</organism>